<comment type="caution">
    <text evidence="3">The sequence shown here is derived from an EMBL/GenBank/DDBJ whole genome shotgun (WGS) entry which is preliminary data.</text>
</comment>
<dbReference type="EMBL" id="JHDU01000001">
    <property type="protein sequence ID" value="KDR64787.1"/>
    <property type="molecule type" value="Genomic_DNA"/>
</dbReference>
<proteinExistence type="predicted"/>
<evidence type="ECO:0000256" key="2">
    <source>
        <dbReference type="SAM" id="Phobius"/>
    </source>
</evidence>
<feature type="region of interest" description="Disordered" evidence="1">
    <location>
        <begin position="1"/>
        <end position="24"/>
    </location>
</feature>
<reference evidence="3 4" key="1">
    <citation type="submission" date="2014-03" db="EMBL/GenBank/DDBJ databases">
        <title>Genome Sequence of Streptomyces wadayamensis A23 strain, an endophytic actinobacteria from Citrus reticulata.</title>
        <authorList>
            <person name="de Oliveira L.G."/>
            <person name="Tormet G.D."/>
            <person name="Marcon J."/>
            <person name="Samborsky M."/>
            <person name="Araujo W.L."/>
            <person name="de Azevedo J.L."/>
        </authorList>
    </citation>
    <scope>NUCLEOTIDE SEQUENCE [LARGE SCALE GENOMIC DNA]</scope>
    <source>
        <strain evidence="3 4">A23</strain>
    </source>
</reference>
<keyword evidence="2" id="KW-0472">Membrane</keyword>
<feature type="compositionally biased region" description="Basic and acidic residues" evidence="1">
    <location>
        <begin position="15"/>
        <end position="24"/>
    </location>
</feature>
<keyword evidence="4" id="KW-1185">Reference proteome</keyword>
<evidence type="ECO:0000256" key="1">
    <source>
        <dbReference type="SAM" id="MobiDB-lite"/>
    </source>
</evidence>
<name>A0ABR4SGL9_9ACTN</name>
<organism evidence="3 4">
    <name type="scientific">Streptomyces wadayamensis</name>
    <dbReference type="NCBI Taxonomy" id="141454"/>
    <lineage>
        <taxon>Bacteria</taxon>
        <taxon>Bacillati</taxon>
        <taxon>Actinomycetota</taxon>
        <taxon>Actinomycetes</taxon>
        <taxon>Kitasatosporales</taxon>
        <taxon>Streptomycetaceae</taxon>
        <taxon>Streptomyces</taxon>
    </lineage>
</organism>
<evidence type="ECO:0000313" key="3">
    <source>
        <dbReference type="EMBL" id="KDR64787.1"/>
    </source>
</evidence>
<accession>A0ABR4SGL9</accession>
<keyword evidence="2" id="KW-0812">Transmembrane</keyword>
<gene>
    <name evidence="3" type="ORF">DC60_16425</name>
</gene>
<dbReference type="Proteomes" id="UP000027443">
    <property type="component" value="Unassembled WGS sequence"/>
</dbReference>
<keyword evidence="2" id="KW-1133">Transmembrane helix</keyword>
<feature type="transmembrane region" description="Helical" evidence="2">
    <location>
        <begin position="31"/>
        <end position="49"/>
    </location>
</feature>
<evidence type="ECO:0000313" key="4">
    <source>
        <dbReference type="Proteomes" id="UP000027443"/>
    </source>
</evidence>
<sequence length="61" mass="6722">MGDAGRTAARPDIPVPRDETPDMHRLTTERSVIFTTVLVVLMLITSIASSRRLVDRERSGG</sequence>
<protein>
    <submittedName>
        <fullName evidence="3">Uncharacterized protein</fullName>
    </submittedName>
</protein>